<comment type="cofactor">
    <cofactor evidence="8">
        <name>Mg(2+)</name>
        <dbReference type="ChEBI" id="CHEBI:18420"/>
    </cofactor>
</comment>
<evidence type="ECO:0000256" key="1">
    <source>
        <dbReference type="ARBA" id="ARBA00022490"/>
    </source>
</evidence>
<dbReference type="GO" id="GO:0005525">
    <property type="term" value="F:GTP binding"/>
    <property type="evidence" value="ECO:0007669"/>
    <property type="project" value="UniProtKB-UniRule"/>
</dbReference>
<comment type="similarity">
    <text evidence="6">Belongs to the TRAFAC class OBG-HflX-like GTPase superfamily. HflX GTPase family.</text>
</comment>
<comment type="subunit">
    <text evidence="6">Monomer. Associates with the 50S ribosomal subunit.</text>
</comment>
<feature type="binding site" evidence="7">
    <location>
        <begin position="261"/>
        <end position="265"/>
    </location>
    <ligand>
        <name>GTP</name>
        <dbReference type="ChEBI" id="CHEBI:37565"/>
    </ligand>
</feature>
<evidence type="ECO:0000256" key="8">
    <source>
        <dbReference type="PIRSR" id="PIRSR006809-2"/>
    </source>
</evidence>
<feature type="binding site" evidence="8">
    <location>
        <position position="263"/>
    </location>
    <ligand>
        <name>Mg(2+)</name>
        <dbReference type="ChEBI" id="CHEBI:18420"/>
    </ligand>
</feature>
<dbReference type="Gene3D" id="3.40.50.11060">
    <property type="entry name" value="GTPase HflX, N-terminal domain"/>
    <property type="match status" value="1"/>
</dbReference>
<reference evidence="11 12" key="1">
    <citation type="submission" date="2019-03" db="EMBL/GenBank/DDBJ databases">
        <authorList>
            <person name="Kox A.R. M."/>
        </authorList>
    </citation>
    <scope>NUCLEOTIDE SEQUENCE [LARGE SCALE GENOMIC DNA]</scope>
    <source>
        <strain evidence="11">MTUNDRAET4 annotated genome</strain>
    </source>
</reference>
<comment type="function">
    <text evidence="6">GTPase that associates with the 50S ribosomal subunit and may have a role during protein synthesis or ribosome biogenesis.</text>
</comment>
<feature type="compositionally biased region" description="Basic and acidic residues" evidence="9">
    <location>
        <begin position="48"/>
        <end position="58"/>
    </location>
</feature>
<dbReference type="GO" id="GO:0003924">
    <property type="term" value="F:GTPase activity"/>
    <property type="evidence" value="ECO:0007669"/>
    <property type="project" value="UniProtKB-UniRule"/>
</dbReference>
<sequence>MRETKIEALAKEPRTAGRGPGAKTRALVIGPYLNEKAVRPGAKSLSPDGRRRSPEARLEEAHGLAGAIDLDIIASKLVTLANIRPATFLGKGKVEEIADLIRAEEIDLVIMDCALSPVQQRNLEKAFSAKVIDRTGLILEIFGRRARTREGALQVELAHLAYQKSRLVRSWTHLERQRGGFGFLGGPGETQIETDRRLIQERMTKIERELEGVKRTRGLHRKSRTAVPYPIVALVGYTNAGKSTLFNRLTKAEVLAEDMLFATLDPTLRAVVLEHGGEIILSDTVGFISDLPTMLVSAFRATLEEVLEADLILHVRDIAHEDAEAQLGDVEAILSDLGVDPNDHRRLLEVWNKADLLDEDSLSAARGSAKRRRAQSGDNGRPVIVSALTGQGLDELREEIESRLAVGRPVLEIVLKPDNGEGLHWLYENAEVMRKSVAADGAVHVRVRVAPERAAALRRKFLEPAAASA</sequence>
<dbReference type="PIRSF" id="PIRSF006809">
    <property type="entry name" value="GTP-binding_hflX_prd"/>
    <property type="match status" value="1"/>
</dbReference>
<evidence type="ECO:0000259" key="10">
    <source>
        <dbReference type="PROSITE" id="PS51705"/>
    </source>
</evidence>
<evidence type="ECO:0000313" key="11">
    <source>
        <dbReference type="EMBL" id="VFU08019.1"/>
    </source>
</evidence>
<feature type="region of interest" description="Disordered" evidence="9">
    <location>
        <begin position="1"/>
        <end position="23"/>
    </location>
</feature>
<accession>A0A4U8YXG3</accession>
<dbReference type="Proteomes" id="UP000294360">
    <property type="component" value="Chromosome"/>
</dbReference>
<feature type="binding site" evidence="7">
    <location>
        <begin position="352"/>
        <end position="355"/>
    </location>
    <ligand>
        <name>GTP</name>
        <dbReference type="ChEBI" id="CHEBI:37565"/>
    </ligand>
</feature>
<feature type="compositionally biased region" description="Basic and acidic residues" evidence="9">
    <location>
        <begin position="1"/>
        <end position="15"/>
    </location>
</feature>
<dbReference type="KEGG" id="mtun:MTUNDRAET4_1126"/>
<feature type="binding site" evidence="8">
    <location>
        <position position="243"/>
    </location>
    <ligand>
        <name>Mg(2+)</name>
        <dbReference type="ChEBI" id="CHEBI:18420"/>
    </ligand>
</feature>
<evidence type="ECO:0000256" key="6">
    <source>
        <dbReference type="HAMAP-Rule" id="MF_00900"/>
    </source>
</evidence>
<keyword evidence="3 6" id="KW-0547">Nucleotide-binding</keyword>
<dbReference type="Pfam" id="PF19275">
    <property type="entry name" value="HflX_C"/>
    <property type="match status" value="1"/>
</dbReference>
<keyword evidence="5 6" id="KW-0342">GTP-binding</keyword>
<feature type="binding site" evidence="7">
    <location>
        <begin position="236"/>
        <end position="243"/>
    </location>
    <ligand>
        <name>GTP</name>
        <dbReference type="ChEBI" id="CHEBI:37565"/>
    </ligand>
</feature>
<evidence type="ECO:0000256" key="2">
    <source>
        <dbReference type="ARBA" id="ARBA00022723"/>
    </source>
</evidence>
<gene>
    <name evidence="6 11" type="primary">hflX</name>
    <name evidence="11" type="ORF">MTUNDRAET4_1126</name>
</gene>
<dbReference type="PRINTS" id="PR00326">
    <property type="entry name" value="GTP1OBG"/>
</dbReference>
<organism evidence="11 12">
    <name type="scientific">Methylocella tundrae</name>
    <dbReference type="NCBI Taxonomy" id="227605"/>
    <lineage>
        <taxon>Bacteria</taxon>
        <taxon>Pseudomonadati</taxon>
        <taxon>Pseudomonadota</taxon>
        <taxon>Alphaproteobacteria</taxon>
        <taxon>Hyphomicrobiales</taxon>
        <taxon>Beijerinckiaceae</taxon>
        <taxon>Methylocella</taxon>
    </lineage>
</organism>
<dbReference type="Pfam" id="PF16360">
    <property type="entry name" value="GTP-bdg_M"/>
    <property type="match status" value="1"/>
</dbReference>
<keyword evidence="2 8" id="KW-0479">Metal-binding</keyword>
<keyword evidence="1 6" id="KW-0963">Cytoplasm</keyword>
<dbReference type="Gene3D" id="6.10.250.2860">
    <property type="match status" value="1"/>
</dbReference>
<evidence type="ECO:0000256" key="5">
    <source>
        <dbReference type="ARBA" id="ARBA00023134"/>
    </source>
</evidence>
<dbReference type="GO" id="GO:0043022">
    <property type="term" value="F:ribosome binding"/>
    <property type="evidence" value="ECO:0007669"/>
    <property type="project" value="TreeGrafter"/>
</dbReference>
<dbReference type="GO" id="GO:0046872">
    <property type="term" value="F:metal ion binding"/>
    <property type="evidence" value="ECO:0007669"/>
    <property type="project" value="UniProtKB-KW"/>
</dbReference>
<evidence type="ECO:0000256" key="9">
    <source>
        <dbReference type="SAM" id="MobiDB-lite"/>
    </source>
</evidence>
<dbReference type="HAMAP" id="MF_00900">
    <property type="entry name" value="GTPase_HflX"/>
    <property type="match status" value="1"/>
</dbReference>
<protein>
    <recommendedName>
        <fullName evidence="6">GTPase HflX</fullName>
    </recommendedName>
    <alternativeName>
        <fullName evidence="6">GTP-binding protein HflX</fullName>
    </alternativeName>
</protein>
<dbReference type="FunFam" id="3.40.50.11060:FF:000001">
    <property type="entry name" value="GTPase HflX"/>
    <property type="match status" value="1"/>
</dbReference>
<dbReference type="SUPFAM" id="SSF52540">
    <property type="entry name" value="P-loop containing nucleoside triphosphate hydrolases"/>
    <property type="match status" value="1"/>
</dbReference>
<comment type="subcellular location">
    <subcellularLocation>
        <location evidence="6">Cytoplasm</location>
    </subcellularLocation>
    <text evidence="6">May associate with membranes.</text>
</comment>
<name>A0A4U8YXG3_METTU</name>
<dbReference type="NCBIfam" id="TIGR03156">
    <property type="entry name" value="GTP_HflX"/>
    <property type="match status" value="1"/>
</dbReference>
<dbReference type="GO" id="GO:0005737">
    <property type="term" value="C:cytoplasm"/>
    <property type="evidence" value="ECO:0007669"/>
    <property type="project" value="UniProtKB-SubCell"/>
</dbReference>
<dbReference type="Gene3D" id="3.40.50.300">
    <property type="entry name" value="P-loop containing nucleotide triphosphate hydrolases"/>
    <property type="match status" value="1"/>
</dbReference>
<dbReference type="InterPro" id="IPR006073">
    <property type="entry name" value="GTP-bd"/>
</dbReference>
<dbReference type="PANTHER" id="PTHR10229:SF0">
    <property type="entry name" value="GTP-BINDING PROTEIN 6-RELATED"/>
    <property type="match status" value="1"/>
</dbReference>
<evidence type="ECO:0000256" key="3">
    <source>
        <dbReference type="ARBA" id="ARBA00022741"/>
    </source>
</evidence>
<dbReference type="InterPro" id="IPR030394">
    <property type="entry name" value="G_HFLX_dom"/>
</dbReference>
<feature type="binding site" evidence="7">
    <location>
        <begin position="283"/>
        <end position="286"/>
    </location>
    <ligand>
        <name>GTP</name>
        <dbReference type="ChEBI" id="CHEBI:37565"/>
    </ligand>
</feature>
<dbReference type="InterPro" id="IPR045498">
    <property type="entry name" value="HflX_C"/>
</dbReference>
<evidence type="ECO:0000313" key="12">
    <source>
        <dbReference type="Proteomes" id="UP000294360"/>
    </source>
</evidence>
<dbReference type="PANTHER" id="PTHR10229">
    <property type="entry name" value="GTP-BINDING PROTEIN HFLX"/>
    <property type="match status" value="1"/>
</dbReference>
<dbReference type="InterPro" id="IPR042108">
    <property type="entry name" value="GTPase_HflX_N_sf"/>
</dbReference>
<dbReference type="PROSITE" id="PS51705">
    <property type="entry name" value="G_HFLX"/>
    <property type="match status" value="1"/>
</dbReference>
<proteinExistence type="inferred from homology"/>
<dbReference type="Pfam" id="PF01926">
    <property type="entry name" value="MMR_HSR1"/>
    <property type="match status" value="1"/>
</dbReference>
<dbReference type="InterPro" id="IPR016496">
    <property type="entry name" value="GTPase_HflX"/>
</dbReference>
<feature type="domain" description="Hflx-type G" evidence="10">
    <location>
        <begin position="230"/>
        <end position="408"/>
    </location>
</feature>
<dbReference type="AlphaFoldDB" id="A0A4U8YXG3"/>
<keyword evidence="4 8" id="KW-0460">Magnesium</keyword>
<dbReference type="CDD" id="cd01878">
    <property type="entry name" value="HflX"/>
    <property type="match status" value="1"/>
</dbReference>
<feature type="binding site" evidence="7">
    <location>
        <begin position="386"/>
        <end position="388"/>
    </location>
    <ligand>
        <name>GTP</name>
        <dbReference type="ChEBI" id="CHEBI:37565"/>
    </ligand>
</feature>
<evidence type="ECO:0000256" key="7">
    <source>
        <dbReference type="PIRSR" id="PIRSR006809-1"/>
    </source>
</evidence>
<feature type="region of interest" description="Disordered" evidence="9">
    <location>
        <begin position="39"/>
        <end position="58"/>
    </location>
</feature>
<evidence type="ECO:0000256" key="4">
    <source>
        <dbReference type="ARBA" id="ARBA00022842"/>
    </source>
</evidence>
<dbReference type="EMBL" id="LR536450">
    <property type="protein sequence ID" value="VFU08019.1"/>
    <property type="molecule type" value="Genomic_DNA"/>
</dbReference>
<dbReference type="Pfam" id="PF13167">
    <property type="entry name" value="GTP-bdg_N"/>
    <property type="match status" value="1"/>
</dbReference>
<dbReference type="InterPro" id="IPR027417">
    <property type="entry name" value="P-loop_NTPase"/>
</dbReference>
<dbReference type="InterPro" id="IPR032305">
    <property type="entry name" value="GTP-bd_M"/>
</dbReference>
<dbReference type="InterPro" id="IPR025121">
    <property type="entry name" value="GTPase_HflX_N"/>
</dbReference>